<organism evidence="2 3">
    <name type="scientific">Microlunatus ginsengisoli</name>
    <dbReference type="NCBI Taxonomy" id="363863"/>
    <lineage>
        <taxon>Bacteria</taxon>
        <taxon>Bacillati</taxon>
        <taxon>Actinomycetota</taxon>
        <taxon>Actinomycetes</taxon>
        <taxon>Propionibacteriales</taxon>
        <taxon>Propionibacteriaceae</taxon>
        <taxon>Microlunatus</taxon>
    </lineage>
</organism>
<dbReference type="Gene3D" id="3.40.50.720">
    <property type="entry name" value="NAD(P)-binding Rossmann-like Domain"/>
    <property type="match status" value="1"/>
</dbReference>
<dbReference type="Pfam" id="PF00107">
    <property type="entry name" value="ADH_zinc_N"/>
    <property type="match status" value="1"/>
</dbReference>
<dbReference type="InterPro" id="IPR013149">
    <property type="entry name" value="ADH-like_C"/>
</dbReference>
<proteinExistence type="predicted"/>
<dbReference type="Gene3D" id="3.90.180.10">
    <property type="entry name" value="Medium-chain alcohol dehydrogenases, catalytic domain"/>
    <property type="match status" value="2"/>
</dbReference>
<dbReference type="InterPro" id="IPR011032">
    <property type="entry name" value="GroES-like_sf"/>
</dbReference>
<evidence type="ECO:0000313" key="3">
    <source>
        <dbReference type="Proteomes" id="UP001501490"/>
    </source>
</evidence>
<dbReference type="InterPro" id="IPR051397">
    <property type="entry name" value="Zn-ADH-like_protein"/>
</dbReference>
<accession>A0ABP6ZG35</accession>
<dbReference type="SUPFAM" id="SSF50129">
    <property type="entry name" value="GroES-like"/>
    <property type="match status" value="1"/>
</dbReference>
<evidence type="ECO:0000313" key="2">
    <source>
        <dbReference type="EMBL" id="GAA3606536.1"/>
    </source>
</evidence>
<gene>
    <name evidence="2" type="ORF">GCM10022236_05500</name>
</gene>
<feature type="domain" description="Enoyl reductase (ER)" evidence="1">
    <location>
        <begin position="10"/>
        <end position="317"/>
    </location>
</feature>
<dbReference type="SMART" id="SM00829">
    <property type="entry name" value="PKS_ER"/>
    <property type="match status" value="1"/>
</dbReference>
<dbReference type="InterPro" id="IPR036291">
    <property type="entry name" value="NAD(P)-bd_dom_sf"/>
</dbReference>
<sequence>MKAAVIERAGATPVYRDFPDPEVHDGEVLITVAAVAVENVDRAIVAGSHYTAGAFQAALPAIPCFDGIGRLPDGTLVGFGGLTPPYGSLAERAVVPAAYTATIPDGIEPAVAAALSSAITAMSMRTAAGLEPGETVLIQGATGVAGRLAVQIARLLGAGRIVATGRDDAALEDVAALGADTLINTTASDDELLRSFRTHAGDGYDVVADFLWGRPTELLVRALTPETFAFHQPTRLVQIGESAGPAIRLTGESLRTSGLEVYGAARNLATGMATAYQQVVDWVSNGELTIAVETVPLSQIAQAWTRTDLRGRRLVVVPG</sequence>
<dbReference type="PANTHER" id="PTHR43677">
    <property type="entry name" value="SHORT-CHAIN DEHYDROGENASE/REDUCTASE"/>
    <property type="match status" value="1"/>
</dbReference>
<comment type="caution">
    <text evidence="2">The sequence shown here is derived from an EMBL/GenBank/DDBJ whole genome shotgun (WGS) entry which is preliminary data.</text>
</comment>
<dbReference type="Proteomes" id="UP001501490">
    <property type="component" value="Unassembled WGS sequence"/>
</dbReference>
<dbReference type="SUPFAM" id="SSF51735">
    <property type="entry name" value="NAD(P)-binding Rossmann-fold domains"/>
    <property type="match status" value="1"/>
</dbReference>
<dbReference type="PANTHER" id="PTHR43677:SF11">
    <property type="entry name" value="ZINC-CONTAINING ALCOHOL DEHYDROGENASE"/>
    <property type="match status" value="1"/>
</dbReference>
<protein>
    <submittedName>
        <fullName evidence="2">Zinc-binding alcohol dehydrogenase family protein</fullName>
    </submittedName>
</protein>
<dbReference type="RefSeq" id="WP_344801550.1">
    <property type="nucleotide sequence ID" value="NZ_BAABAB010000005.1"/>
</dbReference>
<name>A0ABP6ZG35_9ACTN</name>
<dbReference type="EMBL" id="BAABAB010000005">
    <property type="protein sequence ID" value="GAA3606536.1"/>
    <property type="molecule type" value="Genomic_DNA"/>
</dbReference>
<dbReference type="InterPro" id="IPR020843">
    <property type="entry name" value="ER"/>
</dbReference>
<reference evidence="3" key="1">
    <citation type="journal article" date="2019" name="Int. J. Syst. Evol. Microbiol.">
        <title>The Global Catalogue of Microorganisms (GCM) 10K type strain sequencing project: providing services to taxonomists for standard genome sequencing and annotation.</title>
        <authorList>
            <consortium name="The Broad Institute Genomics Platform"/>
            <consortium name="The Broad Institute Genome Sequencing Center for Infectious Disease"/>
            <person name="Wu L."/>
            <person name="Ma J."/>
        </authorList>
    </citation>
    <scope>NUCLEOTIDE SEQUENCE [LARGE SCALE GENOMIC DNA]</scope>
    <source>
        <strain evidence="3">JCM 16929</strain>
    </source>
</reference>
<evidence type="ECO:0000259" key="1">
    <source>
        <dbReference type="SMART" id="SM00829"/>
    </source>
</evidence>
<keyword evidence="3" id="KW-1185">Reference proteome</keyword>